<reference evidence="2" key="1">
    <citation type="journal article" date="2024" name="Proc. Natl. Acad. Sci. U.S.A.">
        <title>Extraordinary preservation of gene collinearity over three hundred million years revealed in homosporous lycophytes.</title>
        <authorList>
            <person name="Li C."/>
            <person name="Wickell D."/>
            <person name="Kuo L.Y."/>
            <person name="Chen X."/>
            <person name="Nie B."/>
            <person name="Liao X."/>
            <person name="Peng D."/>
            <person name="Ji J."/>
            <person name="Jenkins J."/>
            <person name="Williams M."/>
            <person name="Shu S."/>
            <person name="Plott C."/>
            <person name="Barry K."/>
            <person name="Rajasekar S."/>
            <person name="Grimwood J."/>
            <person name="Han X."/>
            <person name="Sun S."/>
            <person name="Hou Z."/>
            <person name="He W."/>
            <person name="Dai G."/>
            <person name="Sun C."/>
            <person name="Schmutz J."/>
            <person name="Leebens-Mack J.H."/>
            <person name="Li F.W."/>
            <person name="Wang L."/>
        </authorList>
    </citation>
    <scope>NUCLEOTIDE SEQUENCE [LARGE SCALE GENOMIC DNA]</scope>
    <source>
        <strain evidence="2">cv. PW_Plant_1</strain>
    </source>
</reference>
<accession>A0ACC2A9Q7</accession>
<comment type="caution">
    <text evidence="1">The sequence shown here is derived from an EMBL/GenBank/DDBJ whole genome shotgun (WGS) entry which is preliminary data.</text>
</comment>
<organism evidence="1 2">
    <name type="scientific">Diphasiastrum complanatum</name>
    <name type="common">Issler's clubmoss</name>
    <name type="synonym">Lycopodium complanatum</name>
    <dbReference type="NCBI Taxonomy" id="34168"/>
    <lineage>
        <taxon>Eukaryota</taxon>
        <taxon>Viridiplantae</taxon>
        <taxon>Streptophyta</taxon>
        <taxon>Embryophyta</taxon>
        <taxon>Tracheophyta</taxon>
        <taxon>Lycopodiopsida</taxon>
        <taxon>Lycopodiales</taxon>
        <taxon>Lycopodiaceae</taxon>
        <taxon>Lycopodioideae</taxon>
        <taxon>Diphasiastrum</taxon>
    </lineage>
</organism>
<sequence length="254" mass="28254">MKASSPLFSSSSFSSSCLRLPVLLLLFMWLLLLLAFMQRSDGAFDAASASASARRPAWGAAAAAAVSAWVDWRNLTSLVQTLLQRVANLRSGRGDLLGSERVREIAQALGNSVTWWTRAASVGWDYFIHYYFRESLTRPLDLSRAMHHLRDLLSVFGELAQLRSDTDRLHWISTNYMRVLRNAKALLNELLLEFDSSGALRDCLLAIQREIADGSLIRDSLQLGASDLLGLVKTAIDLLQNLVTQTARNSRSEL</sequence>
<gene>
    <name evidence="1" type="ORF">O6H91_23G037400</name>
</gene>
<protein>
    <submittedName>
        <fullName evidence="1">Uncharacterized protein</fullName>
    </submittedName>
</protein>
<dbReference type="EMBL" id="CM055114">
    <property type="protein sequence ID" value="KAJ7514290.1"/>
    <property type="molecule type" value="Genomic_DNA"/>
</dbReference>
<evidence type="ECO:0000313" key="2">
    <source>
        <dbReference type="Proteomes" id="UP001162992"/>
    </source>
</evidence>
<evidence type="ECO:0000313" key="1">
    <source>
        <dbReference type="EMBL" id="KAJ7514290.1"/>
    </source>
</evidence>
<name>A0ACC2A9Q7_DIPCM</name>
<keyword evidence="2" id="KW-1185">Reference proteome</keyword>
<dbReference type="Proteomes" id="UP001162992">
    <property type="component" value="Chromosome 23"/>
</dbReference>
<proteinExistence type="predicted"/>